<name>A0A5C5UUT4_9BACT</name>
<feature type="domain" description="DUF4440" evidence="2">
    <location>
        <begin position="49"/>
        <end position="156"/>
    </location>
</feature>
<keyword evidence="1" id="KW-0732">Signal</keyword>
<evidence type="ECO:0000313" key="4">
    <source>
        <dbReference type="Proteomes" id="UP000318878"/>
    </source>
</evidence>
<evidence type="ECO:0000259" key="2">
    <source>
        <dbReference type="Pfam" id="PF14534"/>
    </source>
</evidence>
<organism evidence="3 4">
    <name type="scientific">Blastopirellula retiformator</name>
    <dbReference type="NCBI Taxonomy" id="2527970"/>
    <lineage>
        <taxon>Bacteria</taxon>
        <taxon>Pseudomonadati</taxon>
        <taxon>Planctomycetota</taxon>
        <taxon>Planctomycetia</taxon>
        <taxon>Pirellulales</taxon>
        <taxon>Pirellulaceae</taxon>
        <taxon>Blastopirellula</taxon>
    </lineage>
</organism>
<dbReference type="AlphaFoldDB" id="A0A5C5UUT4"/>
<evidence type="ECO:0000256" key="1">
    <source>
        <dbReference type="SAM" id="SignalP"/>
    </source>
</evidence>
<comment type="caution">
    <text evidence="3">The sequence shown here is derived from an EMBL/GenBank/DDBJ whole genome shotgun (WGS) entry which is preliminary data.</text>
</comment>
<dbReference type="SUPFAM" id="SSF54427">
    <property type="entry name" value="NTF2-like"/>
    <property type="match status" value="1"/>
</dbReference>
<dbReference type="InterPro" id="IPR032710">
    <property type="entry name" value="NTF2-like_dom_sf"/>
</dbReference>
<dbReference type="EMBL" id="SJPF01000006">
    <property type="protein sequence ID" value="TWT29898.1"/>
    <property type="molecule type" value="Genomic_DNA"/>
</dbReference>
<dbReference type="RefSeq" id="WP_146436014.1">
    <property type="nucleotide sequence ID" value="NZ_SJPF01000006.1"/>
</dbReference>
<dbReference type="NCBIfam" id="TIGR02246">
    <property type="entry name" value="SgcJ/EcaC family oxidoreductase"/>
    <property type="match status" value="1"/>
</dbReference>
<dbReference type="Pfam" id="PF14534">
    <property type="entry name" value="DUF4440"/>
    <property type="match status" value="1"/>
</dbReference>
<sequence precursor="true">MTTSAKALAALLLLAIPAYGQEVKPPTKETQPAETAAPKASLNQDETAIAAAIESYVIAFNKGDAETLAAHWTPEGTFTPPGGETLIGRKALQESFAAYFAENKEAKIELLETAVTQVSPSVAKEAGVARVIVPGGEPSDTTYTAIHVKTSEGWKIDSIAEQAPAALPPSHYEELQALEWMVGRWVDADEASSIESTTQWTKNRNFLTTSFKVVVDGQVEFEGTQVIGWDPYAQTIRSWVFDSDGGFGAGRWTNQGNLWTVQTINVLSDGRRGSATHIYESIDDNTMRFESIGRQVDGELMPSIPPVTVTRVAE</sequence>
<evidence type="ECO:0000313" key="3">
    <source>
        <dbReference type="EMBL" id="TWT29898.1"/>
    </source>
</evidence>
<gene>
    <name evidence="3" type="ORF">Enr8_45540</name>
</gene>
<protein>
    <submittedName>
        <fullName evidence="3">SnoaL-like domain protein</fullName>
    </submittedName>
</protein>
<proteinExistence type="predicted"/>
<accession>A0A5C5UUT4</accession>
<dbReference type="InterPro" id="IPR027843">
    <property type="entry name" value="DUF4440"/>
</dbReference>
<dbReference type="InterPro" id="IPR011944">
    <property type="entry name" value="Steroid_delta5-4_isomerase"/>
</dbReference>
<dbReference type="Gene3D" id="3.10.450.50">
    <property type="match status" value="1"/>
</dbReference>
<feature type="signal peptide" evidence="1">
    <location>
        <begin position="1"/>
        <end position="20"/>
    </location>
</feature>
<reference evidence="3 4" key="1">
    <citation type="submission" date="2019-02" db="EMBL/GenBank/DDBJ databases">
        <title>Deep-cultivation of Planctomycetes and their phenomic and genomic characterization uncovers novel biology.</title>
        <authorList>
            <person name="Wiegand S."/>
            <person name="Jogler M."/>
            <person name="Boedeker C."/>
            <person name="Pinto D."/>
            <person name="Vollmers J."/>
            <person name="Rivas-Marin E."/>
            <person name="Kohn T."/>
            <person name="Peeters S.H."/>
            <person name="Heuer A."/>
            <person name="Rast P."/>
            <person name="Oberbeckmann S."/>
            <person name="Bunk B."/>
            <person name="Jeske O."/>
            <person name="Meyerdierks A."/>
            <person name="Storesund J.E."/>
            <person name="Kallscheuer N."/>
            <person name="Luecker S."/>
            <person name="Lage O.M."/>
            <person name="Pohl T."/>
            <person name="Merkel B.J."/>
            <person name="Hornburger P."/>
            <person name="Mueller R.-W."/>
            <person name="Bruemmer F."/>
            <person name="Labrenz M."/>
            <person name="Spormann A.M."/>
            <person name="Op Den Camp H."/>
            <person name="Overmann J."/>
            <person name="Amann R."/>
            <person name="Jetten M.S.M."/>
            <person name="Mascher T."/>
            <person name="Medema M.H."/>
            <person name="Devos D.P."/>
            <person name="Kaster A.-K."/>
            <person name="Ovreas L."/>
            <person name="Rohde M."/>
            <person name="Galperin M.Y."/>
            <person name="Jogler C."/>
        </authorList>
    </citation>
    <scope>NUCLEOTIDE SEQUENCE [LARGE SCALE GENOMIC DNA]</scope>
    <source>
        <strain evidence="3 4">Enr8</strain>
    </source>
</reference>
<dbReference type="Proteomes" id="UP000318878">
    <property type="component" value="Unassembled WGS sequence"/>
</dbReference>
<dbReference type="OrthoDB" id="263788at2"/>
<keyword evidence="4" id="KW-1185">Reference proteome</keyword>
<feature type="chain" id="PRO_5022817158" evidence="1">
    <location>
        <begin position="21"/>
        <end position="314"/>
    </location>
</feature>